<evidence type="ECO:0000259" key="6">
    <source>
        <dbReference type="Pfam" id="PF04542"/>
    </source>
</evidence>
<organism evidence="8 9">
    <name type="scientific">Exiguobacterium aestuarii</name>
    <dbReference type="NCBI Taxonomy" id="273527"/>
    <lineage>
        <taxon>Bacteria</taxon>
        <taxon>Bacillati</taxon>
        <taxon>Bacillota</taxon>
        <taxon>Bacilli</taxon>
        <taxon>Bacillales</taxon>
        <taxon>Bacillales Family XII. Incertae Sedis</taxon>
        <taxon>Exiguobacterium</taxon>
    </lineage>
</organism>
<protein>
    <submittedName>
        <fullName evidence="8">RNA polymerase sigma factor</fullName>
    </submittedName>
</protein>
<dbReference type="NCBIfam" id="TIGR02937">
    <property type="entry name" value="sigma70-ECF"/>
    <property type="match status" value="1"/>
</dbReference>
<dbReference type="PANTHER" id="PTHR43133:SF8">
    <property type="entry name" value="RNA POLYMERASE SIGMA FACTOR HI_1459-RELATED"/>
    <property type="match status" value="1"/>
</dbReference>
<reference evidence="9" key="1">
    <citation type="journal article" date="2019" name="Int. J. Syst. Evol. Microbiol.">
        <title>The Global Catalogue of Microorganisms (GCM) 10K type strain sequencing project: providing services to taxonomists for standard genome sequencing and annotation.</title>
        <authorList>
            <consortium name="The Broad Institute Genomics Platform"/>
            <consortium name="The Broad Institute Genome Sequencing Center for Infectious Disease"/>
            <person name="Wu L."/>
            <person name="Ma J."/>
        </authorList>
    </citation>
    <scope>NUCLEOTIDE SEQUENCE [LARGE SCALE GENOMIC DNA]</scope>
    <source>
        <strain evidence="9">CCUG 55590</strain>
    </source>
</reference>
<evidence type="ECO:0000256" key="3">
    <source>
        <dbReference type="ARBA" id="ARBA00023082"/>
    </source>
</evidence>
<dbReference type="Pfam" id="PF04542">
    <property type="entry name" value="Sigma70_r2"/>
    <property type="match status" value="1"/>
</dbReference>
<keyword evidence="9" id="KW-1185">Reference proteome</keyword>
<dbReference type="RefSeq" id="WP_214786770.1">
    <property type="nucleotide sequence ID" value="NZ_JANIEL010000027.1"/>
</dbReference>
<evidence type="ECO:0000313" key="8">
    <source>
        <dbReference type="EMBL" id="MFC7389066.1"/>
    </source>
</evidence>
<evidence type="ECO:0000256" key="4">
    <source>
        <dbReference type="ARBA" id="ARBA00023125"/>
    </source>
</evidence>
<dbReference type="Pfam" id="PF04545">
    <property type="entry name" value="Sigma70_r4"/>
    <property type="match status" value="1"/>
</dbReference>
<dbReference type="InterPro" id="IPR007627">
    <property type="entry name" value="RNA_pol_sigma70_r2"/>
</dbReference>
<dbReference type="InterPro" id="IPR013325">
    <property type="entry name" value="RNA_pol_sigma_r2"/>
</dbReference>
<evidence type="ECO:0000256" key="1">
    <source>
        <dbReference type="ARBA" id="ARBA00010641"/>
    </source>
</evidence>
<comment type="similarity">
    <text evidence="1">Belongs to the sigma-70 factor family. ECF subfamily.</text>
</comment>
<dbReference type="PANTHER" id="PTHR43133">
    <property type="entry name" value="RNA POLYMERASE ECF-TYPE SIGMA FACTO"/>
    <property type="match status" value="1"/>
</dbReference>
<sequence length="180" mass="21467">MDDQVIIDWYWERSEYAIVATKKKYGSYCRRVSYNILQNHEDTEECLNDLYMKVWESIPPTRPFRLGAYLTKIVRNLALQRYKKNHAKKRGGGEVPLVYEELEHVLTESMKDEEIVDLLNAFLSDLPRQTRLIFMQRYFYLHSIQEIAKNHQLGESHVKMKLKRTRDSLQRVLKSEGIQV</sequence>
<feature type="domain" description="RNA polymerase sigma-70 region 4" evidence="7">
    <location>
        <begin position="123"/>
        <end position="170"/>
    </location>
</feature>
<evidence type="ECO:0000313" key="9">
    <source>
        <dbReference type="Proteomes" id="UP001596439"/>
    </source>
</evidence>
<evidence type="ECO:0000259" key="7">
    <source>
        <dbReference type="Pfam" id="PF04545"/>
    </source>
</evidence>
<evidence type="ECO:0000256" key="5">
    <source>
        <dbReference type="ARBA" id="ARBA00023163"/>
    </source>
</evidence>
<proteinExistence type="inferred from homology"/>
<dbReference type="SUPFAM" id="SSF88946">
    <property type="entry name" value="Sigma2 domain of RNA polymerase sigma factors"/>
    <property type="match status" value="1"/>
</dbReference>
<dbReference type="InterPro" id="IPR036388">
    <property type="entry name" value="WH-like_DNA-bd_sf"/>
</dbReference>
<dbReference type="Gene3D" id="1.10.10.10">
    <property type="entry name" value="Winged helix-like DNA-binding domain superfamily/Winged helix DNA-binding domain"/>
    <property type="match status" value="1"/>
</dbReference>
<gene>
    <name evidence="8" type="ORF">ACFQO8_02845</name>
</gene>
<dbReference type="EMBL" id="JBHTCE010000001">
    <property type="protein sequence ID" value="MFC7389066.1"/>
    <property type="molecule type" value="Genomic_DNA"/>
</dbReference>
<keyword evidence="5" id="KW-0804">Transcription</keyword>
<feature type="domain" description="RNA polymerase sigma-70 region 2" evidence="6">
    <location>
        <begin position="25"/>
        <end position="85"/>
    </location>
</feature>
<dbReference type="InterPro" id="IPR039425">
    <property type="entry name" value="RNA_pol_sigma-70-like"/>
</dbReference>
<dbReference type="Proteomes" id="UP001596439">
    <property type="component" value="Unassembled WGS sequence"/>
</dbReference>
<dbReference type="SUPFAM" id="SSF88659">
    <property type="entry name" value="Sigma3 and sigma4 domains of RNA polymerase sigma factors"/>
    <property type="match status" value="1"/>
</dbReference>
<dbReference type="InterPro" id="IPR014284">
    <property type="entry name" value="RNA_pol_sigma-70_dom"/>
</dbReference>
<dbReference type="InterPro" id="IPR013324">
    <property type="entry name" value="RNA_pol_sigma_r3/r4-like"/>
</dbReference>
<dbReference type="InterPro" id="IPR007630">
    <property type="entry name" value="RNA_pol_sigma70_r4"/>
</dbReference>
<keyword evidence="4" id="KW-0238">DNA-binding</keyword>
<comment type="caution">
    <text evidence="8">The sequence shown here is derived from an EMBL/GenBank/DDBJ whole genome shotgun (WGS) entry which is preliminary data.</text>
</comment>
<dbReference type="Gene3D" id="1.10.1740.10">
    <property type="match status" value="1"/>
</dbReference>
<keyword evidence="3" id="KW-0731">Sigma factor</keyword>
<name>A0ABW2PHV4_9BACL</name>
<keyword evidence="2" id="KW-0805">Transcription regulation</keyword>
<accession>A0ABW2PHV4</accession>
<evidence type="ECO:0000256" key="2">
    <source>
        <dbReference type="ARBA" id="ARBA00023015"/>
    </source>
</evidence>